<dbReference type="InterPro" id="IPR056884">
    <property type="entry name" value="NPHP3-like_N"/>
</dbReference>
<dbReference type="Gene3D" id="3.40.50.300">
    <property type="entry name" value="P-loop containing nucleotide triphosphate hydrolases"/>
    <property type="match status" value="1"/>
</dbReference>
<dbReference type="PANTHER" id="PTHR19849">
    <property type="entry name" value="PHOSPHOLIPASE A-2-ACTIVATING PROTEIN"/>
    <property type="match status" value="1"/>
</dbReference>
<feature type="repeat" description="WD" evidence="3">
    <location>
        <begin position="1020"/>
        <end position="1061"/>
    </location>
</feature>
<dbReference type="SUPFAM" id="SSF75011">
    <property type="entry name" value="3-carboxy-cis,cis-mucoante lactonizing enzyme"/>
    <property type="match status" value="1"/>
</dbReference>
<dbReference type="PROSITE" id="PS50294">
    <property type="entry name" value="WD_REPEATS_REGION"/>
    <property type="match status" value="12"/>
</dbReference>
<dbReference type="GO" id="GO:0043130">
    <property type="term" value="F:ubiquitin binding"/>
    <property type="evidence" value="ECO:0007669"/>
    <property type="project" value="TreeGrafter"/>
</dbReference>
<dbReference type="PROSITE" id="PS50837">
    <property type="entry name" value="NACHT"/>
    <property type="match status" value="1"/>
</dbReference>
<dbReference type="InterPro" id="IPR027417">
    <property type="entry name" value="P-loop_NTPase"/>
</dbReference>
<dbReference type="Pfam" id="PF24883">
    <property type="entry name" value="NPHP3_N"/>
    <property type="match status" value="1"/>
</dbReference>
<feature type="repeat" description="WD" evidence="3">
    <location>
        <begin position="716"/>
        <end position="757"/>
    </location>
</feature>
<evidence type="ECO:0000259" key="4">
    <source>
        <dbReference type="PROSITE" id="PS50837"/>
    </source>
</evidence>
<evidence type="ECO:0000313" key="5">
    <source>
        <dbReference type="EMBL" id="KAK6987728.1"/>
    </source>
</evidence>
<comment type="caution">
    <text evidence="5">The sequence shown here is derived from an EMBL/GenBank/DDBJ whole genome shotgun (WGS) entry which is preliminary data.</text>
</comment>
<accession>A0AAV9ZMS2</accession>
<dbReference type="GO" id="GO:0010992">
    <property type="term" value="P:ubiquitin recycling"/>
    <property type="evidence" value="ECO:0007669"/>
    <property type="project" value="TreeGrafter"/>
</dbReference>
<feature type="repeat" description="WD" evidence="3">
    <location>
        <begin position="759"/>
        <end position="800"/>
    </location>
</feature>
<dbReference type="GO" id="GO:0043161">
    <property type="term" value="P:proteasome-mediated ubiquitin-dependent protein catabolic process"/>
    <property type="evidence" value="ECO:0007669"/>
    <property type="project" value="TreeGrafter"/>
</dbReference>
<feature type="repeat" description="WD" evidence="3">
    <location>
        <begin position="672"/>
        <end position="714"/>
    </location>
</feature>
<feature type="repeat" description="WD" evidence="3">
    <location>
        <begin position="934"/>
        <end position="975"/>
    </location>
</feature>
<dbReference type="AlphaFoldDB" id="A0AAV9ZMS2"/>
<dbReference type="InterPro" id="IPR011047">
    <property type="entry name" value="Quinoprotein_ADH-like_sf"/>
</dbReference>
<feature type="repeat" description="WD" evidence="3">
    <location>
        <begin position="802"/>
        <end position="843"/>
    </location>
</feature>
<dbReference type="CDD" id="cd00200">
    <property type="entry name" value="WD40"/>
    <property type="match status" value="2"/>
</dbReference>
<feature type="repeat" description="WD" evidence="3">
    <location>
        <begin position="1148"/>
        <end position="1180"/>
    </location>
</feature>
<evidence type="ECO:0000256" key="2">
    <source>
        <dbReference type="ARBA" id="ARBA00022737"/>
    </source>
</evidence>
<dbReference type="PROSITE" id="PS50082">
    <property type="entry name" value="WD_REPEATS_2"/>
    <property type="match status" value="13"/>
</dbReference>
<feature type="domain" description="NACHT" evidence="4">
    <location>
        <begin position="64"/>
        <end position="212"/>
    </location>
</feature>
<dbReference type="PROSITE" id="PS00678">
    <property type="entry name" value="WD_REPEATS_1"/>
    <property type="match status" value="9"/>
</dbReference>
<evidence type="ECO:0000256" key="1">
    <source>
        <dbReference type="ARBA" id="ARBA00022574"/>
    </source>
</evidence>
<feature type="repeat" description="WD" evidence="3">
    <location>
        <begin position="888"/>
        <end position="929"/>
    </location>
</feature>
<dbReference type="Pfam" id="PF00400">
    <property type="entry name" value="WD40"/>
    <property type="match status" value="14"/>
</dbReference>
<dbReference type="Proteomes" id="UP001362999">
    <property type="component" value="Unassembled WGS sequence"/>
</dbReference>
<dbReference type="InterPro" id="IPR020472">
    <property type="entry name" value="WD40_PAC1"/>
</dbReference>
<gene>
    <name evidence="5" type="ORF">R3P38DRAFT_2574668</name>
</gene>
<dbReference type="InterPro" id="IPR001680">
    <property type="entry name" value="WD40_rpt"/>
</dbReference>
<name>A0AAV9ZMS2_9AGAR</name>
<organism evidence="5 6">
    <name type="scientific">Favolaschia claudopus</name>
    <dbReference type="NCBI Taxonomy" id="2862362"/>
    <lineage>
        <taxon>Eukaryota</taxon>
        <taxon>Fungi</taxon>
        <taxon>Dikarya</taxon>
        <taxon>Basidiomycota</taxon>
        <taxon>Agaricomycotina</taxon>
        <taxon>Agaricomycetes</taxon>
        <taxon>Agaricomycetidae</taxon>
        <taxon>Agaricales</taxon>
        <taxon>Marasmiineae</taxon>
        <taxon>Mycenaceae</taxon>
        <taxon>Favolaschia</taxon>
    </lineage>
</organism>
<feature type="repeat" description="WD" evidence="3">
    <location>
        <begin position="977"/>
        <end position="1009"/>
    </location>
</feature>
<dbReference type="SUPFAM" id="SSF50998">
    <property type="entry name" value="Quinoprotein alcohol dehydrogenase-like"/>
    <property type="match status" value="1"/>
</dbReference>
<reference evidence="5 6" key="1">
    <citation type="journal article" date="2024" name="J Genomics">
        <title>Draft genome sequencing and assembly of Favolaschia claudopus CIRM-BRFM 2984 isolated from oak limbs.</title>
        <authorList>
            <person name="Navarro D."/>
            <person name="Drula E."/>
            <person name="Chaduli D."/>
            <person name="Cazenave R."/>
            <person name="Ahrendt S."/>
            <person name="Wang J."/>
            <person name="Lipzen A."/>
            <person name="Daum C."/>
            <person name="Barry K."/>
            <person name="Grigoriev I.V."/>
            <person name="Favel A."/>
            <person name="Rosso M.N."/>
            <person name="Martin F."/>
        </authorList>
    </citation>
    <scope>NUCLEOTIDE SEQUENCE [LARGE SCALE GENOMIC DNA]</scope>
    <source>
        <strain evidence="5 6">CIRM-BRFM 2984</strain>
    </source>
</reference>
<feature type="repeat" description="WD" evidence="3">
    <location>
        <begin position="586"/>
        <end position="627"/>
    </location>
</feature>
<keyword evidence="1 3" id="KW-0853">WD repeat</keyword>
<dbReference type="InterPro" id="IPR036322">
    <property type="entry name" value="WD40_repeat_dom_sf"/>
</dbReference>
<dbReference type="SUPFAM" id="SSF52540">
    <property type="entry name" value="P-loop containing nucleoside triphosphate hydrolases"/>
    <property type="match status" value="1"/>
</dbReference>
<dbReference type="GO" id="GO:0005737">
    <property type="term" value="C:cytoplasm"/>
    <property type="evidence" value="ECO:0007669"/>
    <property type="project" value="TreeGrafter"/>
</dbReference>
<sequence>MSSHPLSKLSSWLDIIILVETQRILAQLRHVKSASLVPRECLAGTRINILGDITEQLMTVSKTPIIWLSGVAGSGKSTIATSISQYFRALGRLGAVIRFARNDVGHSNPIMVLHSIVLGLANAHPDIEQAICKVLAHDYQLLDAAIESQFQELLLGPLDSVKQHIVGPFIVIIDAVDECATNFREDMINLIAKLFPKLPTAIRLLVTARPDADITSGFGNASTIYQHRLTTEPEDISLYIHNRLDIIRQKHNLDSWWPGKDRVTHLVSLSGNLFIWAVTALNFVGERTAFYPPKRLDTLLHTPFREDNLNQLYTLALESNGDWNDLEFKESATLILATIALSKLSLTDRAIDSILGFTNDFTARVLRHFGAVIEWSPEQPAQILHASFGDFLLHPSDKTNPWFFEIAEANKILTSGCLTLLQKCLRFNIYDFPDSHLLNSEVPGLGESPLPVGLIYASRFWGSHLGNTKYDGKIVELLEGFLRNKFLFWLEIVSVQQEISSAESTLMLAQKYIHGKYQTIEMFLQDARKFISVFAPVISQSAPHIYVSALPLTPRDSVVRQYFLSLFPHLLQYTVPNSWVKLEKVLWGHTDKVTCVALSPNGELIVSGSHDHALRMWEASSGAPVGNPLQGPTRPVISLAFSADGQYIISVTDDRTVQIWDARSRAPIGDPLPGCTGYVNCVAFSPDGQHIVSASFHDQTMQIWDTSSGAPIGNPLQGHTEYVSCVAFSPDGQRIVSASHDKTVQIWDASSGAPIGNPLQGHTGEVSSVAFSPDGQQIASGSWDTTVRIWDASSGAPIGNPLQGHTDIVYCVAFSPDGQQIVSGSWDTTVRIWDTHSGAPIGGPLQGHTGWVYVVAFSPDGQHIVSGSDDKTVQIWDADTSAPLGDPLQGHLAHAEDVEFSTNGQHILSLSDNKTMQIWDTSSGAPVGHPLHPLRNRTGWVTSVALSPNGQCIAFGLNDHTVRIWETSTGTPLTRPLKGHTQSVTSIAFSPDGQRIVSGSWDKILRIWDPSIGGAVGHPLKGHTDSVSSVAFSPDGQCIVSGSDDKTVRIWDASSGAPIGDPLKGHTSSVTSVAFSPDGQQIISGSRDRTVRIWDAGTCAPIGDPLLGCTESVSCVAFSPDGQHIVSGSGDKVRIWDTHTGACIGVPFQGHTAFIGCVTFLPDGQHIVSGSTDGIVRIWDACIGASKPDDHMSELSVHLLPKHPDTFEDGWISSAAGRLIWVPCFLQSNFCLPWCKFVITPHGVMALDLSKFVHGTEWAKCMEAYQ</sequence>
<protein>
    <submittedName>
        <fullName evidence="5">Quinon protein alcohol dehydrogenase-like superfamily</fullName>
    </submittedName>
</protein>
<dbReference type="InterPro" id="IPR019775">
    <property type="entry name" value="WD40_repeat_CS"/>
</dbReference>
<dbReference type="SMART" id="SM00320">
    <property type="entry name" value="WD40"/>
    <property type="match status" value="14"/>
</dbReference>
<dbReference type="InterPro" id="IPR015943">
    <property type="entry name" value="WD40/YVTN_repeat-like_dom_sf"/>
</dbReference>
<dbReference type="SUPFAM" id="SSF50978">
    <property type="entry name" value="WD40 repeat-like"/>
    <property type="match status" value="1"/>
</dbReference>
<feature type="repeat" description="WD" evidence="3">
    <location>
        <begin position="629"/>
        <end position="670"/>
    </location>
</feature>
<dbReference type="InterPro" id="IPR007111">
    <property type="entry name" value="NACHT_NTPase"/>
</dbReference>
<evidence type="ECO:0000256" key="3">
    <source>
        <dbReference type="PROSITE-ProRule" id="PRU00221"/>
    </source>
</evidence>
<keyword evidence="2" id="KW-0677">Repeat</keyword>
<dbReference type="PANTHER" id="PTHR19849:SF1">
    <property type="entry name" value="F-BOX_WD REPEAT-CONTAINING PROTEIN 7"/>
    <property type="match status" value="1"/>
</dbReference>
<dbReference type="Gene3D" id="2.130.10.10">
    <property type="entry name" value="YVTN repeat-like/Quinoprotein amine dehydrogenase"/>
    <property type="match status" value="5"/>
</dbReference>
<keyword evidence="6" id="KW-1185">Reference proteome</keyword>
<dbReference type="EMBL" id="JAWWNJ010000130">
    <property type="protein sequence ID" value="KAK6987728.1"/>
    <property type="molecule type" value="Genomic_DNA"/>
</dbReference>
<feature type="repeat" description="WD" evidence="3">
    <location>
        <begin position="1063"/>
        <end position="1095"/>
    </location>
</feature>
<dbReference type="GO" id="GO:0005634">
    <property type="term" value="C:nucleus"/>
    <property type="evidence" value="ECO:0007669"/>
    <property type="project" value="TreeGrafter"/>
</dbReference>
<proteinExistence type="predicted"/>
<feature type="repeat" description="WD" evidence="3">
    <location>
        <begin position="845"/>
        <end position="886"/>
    </location>
</feature>
<evidence type="ECO:0000313" key="6">
    <source>
        <dbReference type="Proteomes" id="UP001362999"/>
    </source>
</evidence>
<dbReference type="PRINTS" id="PR00320">
    <property type="entry name" value="GPROTEINBRPT"/>
</dbReference>